<feature type="transmembrane region" description="Helical" evidence="2">
    <location>
        <begin position="64"/>
        <end position="90"/>
    </location>
</feature>
<organism evidence="3 5">
    <name type="scientific">Amycolatopsis regifaucium</name>
    <dbReference type="NCBI Taxonomy" id="546365"/>
    <lineage>
        <taxon>Bacteria</taxon>
        <taxon>Bacillati</taxon>
        <taxon>Actinomycetota</taxon>
        <taxon>Actinomycetes</taxon>
        <taxon>Pseudonocardiales</taxon>
        <taxon>Pseudonocardiaceae</taxon>
        <taxon>Amycolatopsis</taxon>
    </lineage>
</organism>
<accession>A0A154MFR6</accession>
<dbReference type="OrthoDB" id="3638496at2"/>
<feature type="compositionally biased region" description="Low complexity" evidence="1">
    <location>
        <begin position="14"/>
        <end position="47"/>
    </location>
</feature>
<keyword evidence="2" id="KW-1133">Transmembrane helix</keyword>
<comment type="caution">
    <text evidence="3">The sequence shown here is derived from an EMBL/GenBank/DDBJ whole genome shotgun (WGS) entry which is preliminary data.</text>
</comment>
<reference evidence="3 5" key="1">
    <citation type="submission" date="2015-12" db="EMBL/GenBank/DDBJ databases">
        <title>Amycolatopsis regifaucium genome sequencing and assembly.</title>
        <authorList>
            <person name="Mayilraj S."/>
        </authorList>
    </citation>
    <scope>NUCLEOTIDE SEQUENCE [LARGE SCALE GENOMIC DNA]</scope>
    <source>
        <strain evidence="3 5">GY080</strain>
    </source>
</reference>
<dbReference type="EMBL" id="LQCI01000034">
    <property type="protein sequence ID" value="KZB82399.1"/>
    <property type="molecule type" value="Genomic_DNA"/>
</dbReference>
<keyword evidence="6" id="KW-1185">Reference proteome</keyword>
<gene>
    <name evidence="4" type="ORF">ATP06_0204720</name>
    <name evidence="3" type="ORF">AVL48_10830</name>
</gene>
<reference evidence="4 6" key="2">
    <citation type="submission" date="2016-11" db="EMBL/GenBank/DDBJ databases">
        <title>Genome sequencing of Amycolatopsis regifaucium.</title>
        <authorList>
            <person name="Mayilraj S."/>
            <person name="Kaur N."/>
        </authorList>
    </citation>
    <scope>NUCLEOTIDE SEQUENCE [LARGE SCALE GENOMIC DNA]</scope>
    <source>
        <strain evidence="4 6">GY080</strain>
    </source>
</reference>
<evidence type="ECO:0000256" key="1">
    <source>
        <dbReference type="SAM" id="MobiDB-lite"/>
    </source>
</evidence>
<evidence type="ECO:0000313" key="5">
    <source>
        <dbReference type="Proteomes" id="UP000076321"/>
    </source>
</evidence>
<protein>
    <recommendedName>
        <fullName evidence="7">DUF4878 domain-containing protein</fullName>
    </recommendedName>
</protein>
<dbReference type="Proteomes" id="UP000186883">
    <property type="component" value="Unassembled WGS sequence"/>
</dbReference>
<evidence type="ECO:0000256" key="2">
    <source>
        <dbReference type="SAM" id="Phobius"/>
    </source>
</evidence>
<evidence type="ECO:0000313" key="3">
    <source>
        <dbReference type="EMBL" id="KZB82399.1"/>
    </source>
</evidence>
<name>A0A154MFR6_9PSEU</name>
<feature type="region of interest" description="Disordered" evidence="1">
    <location>
        <begin position="1"/>
        <end position="54"/>
    </location>
</feature>
<dbReference type="SUPFAM" id="SSF81995">
    <property type="entry name" value="beta-sandwich domain of Sec23/24"/>
    <property type="match status" value="1"/>
</dbReference>
<dbReference type="EMBL" id="LOBU02000005">
    <property type="protein sequence ID" value="OKA10204.1"/>
    <property type="molecule type" value="Genomic_DNA"/>
</dbReference>
<sequence>MTYPPQPHYDHGGQQHPGQQYQQGGHDQSGAYPQQQYPGYGQSQQYGQGFGGPPAPLKNGKTSLLVVIAVAVVMLVTLGITGFVAPGFFLGDDKADKAAGPEETARAVVAGINAHDKTALRALKCGNADKDIDQAIDQVDEAANATLGELAKVSETEYSVVVEVSVKGRSRTAAGTLADEAGRWCWKELGRPRAKTSVPG</sequence>
<keyword evidence="2" id="KW-0812">Transmembrane</keyword>
<evidence type="ECO:0000313" key="4">
    <source>
        <dbReference type="EMBL" id="OKA10204.1"/>
    </source>
</evidence>
<evidence type="ECO:0000313" key="6">
    <source>
        <dbReference type="Proteomes" id="UP000186883"/>
    </source>
</evidence>
<keyword evidence="2" id="KW-0472">Membrane</keyword>
<dbReference type="RefSeq" id="WP_061988321.1">
    <property type="nucleotide sequence ID" value="NZ_FOPQ01000001.1"/>
</dbReference>
<dbReference type="AlphaFoldDB" id="A0A154MFR6"/>
<dbReference type="Proteomes" id="UP000076321">
    <property type="component" value="Unassembled WGS sequence"/>
</dbReference>
<proteinExistence type="predicted"/>
<evidence type="ECO:0008006" key="7">
    <source>
        <dbReference type="Google" id="ProtNLM"/>
    </source>
</evidence>